<dbReference type="SUPFAM" id="SSF103473">
    <property type="entry name" value="MFS general substrate transporter"/>
    <property type="match status" value="1"/>
</dbReference>
<evidence type="ECO:0000259" key="7">
    <source>
        <dbReference type="PROSITE" id="PS50850"/>
    </source>
</evidence>
<keyword evidence="3 6" id="KW-0812">Transmembrane</keyword>
<evidence type="ECO:0000256" key="6">
    <source>
        <dbReference type="SAM" id="Phobius"/>
    </source>
</evidence>
<dbReference type="AlphaFoldDB" id="A0A6I1MMV5"/>
<evidence type="ECO:0000256" key="3">
    <source>
        <dbReference type="ARBA" id="ARBA00022692"/>
    </source>
</evidence>
<dbReference type="InterPro" id="IPR036259">
    <property type="entry name" value="MFS_trans_sf"/>
</dbReference>
<sequence>MSNMLDMGSMNENASMKEMKNNKHINLVVTIFLLGVFMGVIDTGIVSPVREIIASYFNVNFNTSIWLITAYTITYAIFLPIVGSIADQYGKIKVFRISIIIFGVSSLLCGISGIFNVYWILIISRIFEAIGAGGMMPLATAYIGEAFPMNKRGYALGLVGAVYGVGTAIGPTLGSLIVNIFGLDKWGLIFLINVPISIVVLILLMNVKDESIIKFKKKIDVKGGIVLSLLILSLMYSLTNLNFGNILESLINIKVYPFFIIFIILVPIFIKIESNSNNPILNLVYFKDRNICTTLILSFCICFTMADLIFIPQLAANVLRLPAGSGGYFVTVVAIFSALFAPLGGKLIDKFSVKNELIIGFISIILGGVILSFITTKTCDVFSLIIALILTGIGNGLTMGTPINYLMECFVPKENATSGQAAAELLRSIGTALASNLLINFMSNARNNIPHTIEQILLNFNINNKSITYSFSHVSSSMANK</sequence>
<dbReference type="OrthoDB" id="102502at2"/>
<evidence type="ECO:0000313" key="8">
    <source>
        <dbReference type="EMBL" id="MPQ44290.1"/>
    </source>
</evidence>
<organism evidence="8 9">
    <name type="scientific">Clostridium tarantellae</name>
    <dbReference type="NCBI Taxonomy" id="39493"/>
    <lineage>
        <taxon>Bacteria</taxon>
        <taxon>Bacillati</taxon>
        <taxon>Bacillota</taxon>
        <taxon>Clostridia</taxon>
        <taxon>Eubacteriales</taxon>
        <taxon>Clostridiaceae</taxon>
        <taxon>Clostridium</taxon>
    </lineage>
</organism>
<dbReference type="GO" id="GO:0022857">
    <property type="term" value="F:transmembrane transporter activity"/>
    <property type="evidence" value="ECO:0007669"/>
    <property type="project" value="InterPro"/>
</dbReference>
<accession>A0A6I1MMV5</accession>
<protein>
    <submittedName>
        <fullName evidence="8">MFS transporter</fullName>
    </submittedName>
</protein>
<dbReference type="InterPro" id="IPR020846">
    <property type="entry name" value="MFS_dom"/>
</dbReference>
<feature type="domain" description="Major facilitator superfamily (MFS) profile" evidence="7">
    <location>
        <begin position="28"/>
        <end position="481"/>
    </location>
</feature>
<feature type="transmembrane region" description="Helical" evidence="6">
    <location>
        <begin position="97"/>
        <end position="120"/>
    </location>
</feature>
<reference evidence="8 9" key="1">
    <citation type="submission" date="2019-10" db="EMBL/GenBank/DDBJ databases">
        <title>The Genome Sequence of Clostridium tarantellae Isolated from Fish Brain.</title>
        <authorList>
            <person name="Bano L."/>
            <person name="Kiel M."/>
            <person name="Sales G."/>
            <person name="Doxey A.C."/>
            <person name="Mansfield M.J."/>
            <person name="Schiavone M."/>
            <person name="Rossetto O."/>
            <person name="Pirazzini M."/>
            <person name="Dobrindt U."/>
            <person name="Montecucco C."/>
        </authorList>
    </citation>
    <scope>NUCLEOTIDE SEQUENCE [LARGE SCALE GENOMIC DNA]</scope>
    <source>
        <strain evidence="8 9">DSM 3997</strain>
    </source>
</reference>
<dbReference type="InterPro" id="IPR011701">
    <property type="entry name" value="MFS"/>
</dbReference>
<dbReference type="PANTHER" id="PTHR42718:SF9">
    <property type="entry name" value="MAJOR FACILITATOR SUPERFAMILY MULTIDRUG TRANSPORTER MFSC"/>
    <property type="match status" value="1"/>
</dbReference>
<dbReference type="GO" id="GO:0005886">
    <property type="term" value="C:plasma membrane"/>
    <property type="evidence" value="ECO:0007669"/>
    <property type="project" value="UniProtKB-SubCell"/>
</dbReference>
<keyword evidence="2" id="KW-0813">Transport</keyword>
<evidence type="ECO:0000256" key="5">
    <source>
        <dbReference type="ARBA" id="ARBA00023136"/>
    </source>
</evidence>
<feature type="transmembrane region" description="Helical" evidence="6">
    <location>
        <begin position="156"/>
        <end position="181"/>
    </location>
</feature>
<dbReference type="EMBL" id="WHJC01000186">
    <property type="protein sequence ID" value="MPQ44290.1"/>
    <property type="molecule type" value="Genomic_DNA"/>
</dbReference>
<name>A0A6I1MMV5_9CLOT</name>
<evidence type="ECO:0000256" key="2">
    <source>
        <dbReference type="ARBA" id="ARBA00022448"/>
    </source>
</evidence>
<evidence type="ECO:0000256" key="1">
    <source>
        <dbReference type="ARBA" id="ARBA00004651"/>
    </source>
</evidence>
<dbReference type="PANTHER" id="PTHR42718">
    <property type="entry name" value="MAJOR FACILITATOR SUPERFAMILY MULTIDRUG TRANSPORTER MFSC"/>
    <property type="match status" value="1"/>
</dbReference>
<feature type="transmembrane region" description="Helical" evidence="6">
    <location>
        <begin position="25"/>
        <end position="45"/>
    </location>
</feature>
<feature type="transmembrane region" description="Helical" evidence="6">
    <location>
        <begin position="219"/>
        <end position="238"/>
    </location>
</feature>
<proteinExistence type="predicted"/>
<feature type="transmembrane region" description="Helical" evidence="6">
    <location>
        <begin position="327"/>
        <end position="345"/>
    </location>
</feature>
<dbReference type="PROSITE" id="PS50850">
    <property type="entry name" value="MFS"/>
    <property type="match status" value="1"/>
</dbReference>
<feature type="transmembrane region" description="Helical" evidence="6">
    <location>
        <begin position="291"/>
        <end position="315"/>
    </location>
</feature>
<comment type="subcellular location">
    <subcellularLocation>
        <location evidence="1">Cell membrane</location>
        <topology evidence="1">Multi-pass membrane protein</topology>
    </subcellularLocation>
</comment>
<feature type="transmembrane region" description="Helical" evidence="6">
    <location>
        <begin position="357"/>
        <end position="375"/>
    </location>
</feature>
<feature type="transmembrane region" description="Helical" evidence="6">
    <location>
        <begin position="250"/>
        <end position="270"/>
    </location>
</feature>
<feature type="transmembrane region" description="Helical" evidence="6">
    <location>
        <begin position="126"/>
        <end position="144"/>
    </location>
</feature>
<evidence type="ECO:0000256" key="4">
    <source>
        <dbReference type="ARBA" id="ARBA00022989"/>
    </source>
</evidence>
<keyword evidence="5 6" id="KW-0472">Membrane</keyword>
<dbReference type="RefSeq" id="WP_152890633.1">
    <property type="nucleotide sequence ID" value="NZ_WHJC01000186.1"/>
</dbReference>
<dbReference type="Gene3D" id="1.20.1720.10">
    <property type="entry name" value="Multidrug resistance protein D"/>
    <property type="match status" value="1"/>
</dbReference>
<feature type="transmembrane region" description="Helical" evidence="6">
    <location>
        <begin position="381"/>
        <end position="398"/>
    </location>
</feature>
<gene>
    <name evidence="8" type="ORF">GBZ86_11020</name>
</gene>
<dbReference type="Proteomes" id="UP000430345">
    <property type="component" value="Unassembled WGS sequence"/>
</dbReference>
<dbReference type="CDD" id="cd17321">
    <property type="entry name" value="MFS_MMR_MDR_like"/>
    <property type="match status" value="1"/>
</dbReference>
<dbReference type="Gene3D" id="1.20.1250.20">
    <property type="entry name" value="MFS general substrate transporter like domains"/>
    <property type="match status" value="1"/>
</dbReference>
<dbReference type="PRINTS" id="PR01036">
    <property type="entry name" value="TCRTETB"/>
</dbReference>
<dbReference type="Pfam" id="PF07690">
    <property type="entry name" value="MFS_1"/>
    <property type="match status" value="1"/>
</dbReference>
<keyword evidence="4 6" id="KW-1133">Transmembrane helix</keyword>
<evidence type="ECO:0000313" key="9">
    <source>
        <dbReference type="Proteomes" id="UP000430345"/>
    </source>
</evidence>
<feature type="transmembrane region" description="Helical" evidence="6">
    <location>
        <begin position="65"/>
        <end position="85"/>
    </location>
</feature>
<keyword evidence="9" id="KW-1185">Reference proteome</keyword>
<feature type="transmembrane region" description="Helical" evidence="6">
    <location>
        <begin position="187"/>
        <end position="207"/>
    </location>
</feature>
<comment type="caution">
    <text evidence="8">The sequence shown here is derived from an EMBL/GenBank/DDBJ whole genome shotgun (WGS) entry which is preliminary data.</text>
</comment>